<dbReference type="GeneID" id="95594742"/>
<evidence type="ECO:0000313" key="2">
    <source>
        <dbReference type="EMBL" id="GHI68455.1"/>
    </source>
</evidence>
<dbReference type="PROSITE" id="PS51257">
    <property type="entry name" value="PROKAR_LIPOPROTEIN"/>
    <property type="match status" value="1"/>
</dbReference>
<sequence>MPVSRDPRSALSAAAVAAVLLAGATGCGDKDGAAPAAASVPASVSASVSASAEVSASVSASVSDSASPSATASSPGPSASATPTTPVTRAVPPPPAPTRLTAAVDTRGGRLALVRGGAPQEFTVTLRNGNSVEYRHLLVVFQMEMLVGEAGAGTGSGPGFLLERFDPASGSWRPADFRIANDVKPPSQFSGGGPLAREAVRTERYRLRATAGGPTGSSPVVVSFIDTDADGQAAAHVVLGHSTR</sequence>
<feature type="region of interest" description="Disordered" evidence="1">
    <location>
        <begin position="57"/>
        <end position="99"/>
    </location>
</feature>
<name>A0ABQ3SJZ8_9ACTN</name>
<dbReference type="EMBL" id="BNEC01000003">
    <property type="protein sequence ID" value="GHI68455.1"/>
    <property type="molecule type" value="Genomic_DNA"/>
</dbReference>
<evidence type="ECO:0008006" key="4">
    <source>
        <dbReference type="Google" id="ProtNLM"/>
    </source>
</evidence>
<reference evidence="3" key="1">
    <citation type="submission" date="2023-07" db="EMBL/GenBank/DDBJ databases">
        <title>Whole genome shotgun sequence of Streptomyces nojiriensis NBRC 13794.</title>
        <authorList>
            <person name="Komaki H."/>
            <person name="Tamura T."/>
        </authorList>
    </citation>
    <scope>NUCLEOTIDE SEQUENCE [LARGE SCALE GENOMIC DNA]</scope>
    <source>
        <strain evidence="3">NBRC 13794</strain>
    </source>
</reference>
<protein>
    <recommendedName>
        <fullName evidence="4">Lipoprotein</fullName>
    </recommendedName>
</protein>
<comment type="caution">
    <text evidence="2">The sequence shown here is derived from an EMBL/GenBank/DDBJ whole genome shotgun (WGS) entry which is preliminary data.</text>
</comment>
<feature type="compositionally biased region" description="Low complexity" evidence="1">
    <location>
        <begin position="57"/>
        <end position="90"/>
    </location>
</feature>
<dbReference type="Proteomes" id="UP000613974">
    <property type="component" value="Unassembled WGS sequence"/>
</dbReference>
<gene>
    <name evidence="2" type="ORF">Snoj_23730</name>
</gene>
<proteinExistence type="predicted"/>
<organism evidence="2 3">
    <name type="scientific">Streptomyces nojiriensis</name>
    <dbReference type="NCBI Taxonomy" id="66374"/>
    <lineage>
        <taxon>Bacteria</taxon>
        <taxon>Bacillati</taxon>
        <taxon>Actinomycetota</taxon>
        <taxon>Actinomycetes</taxon>
        <taxon>Kitasatosporales</taxon>
        <taxon>Streptomycetaceae</taxon>
        <taxon>Streptomyces</taxon>
    </lineage>
</organism>
<accession>A0ABQ3SJZ8</accession>
<evidence type="ECO:0000313" key="3">
    <source>
        <dbReference type="Proteomes" id="UP000613974"/>
    </source>
</evidence>
<dbReference type="RefSeq" id="WP_189744792.1">
    <property type="nucleotide sequence ID" value="NZ_BMRL01000016.1"/>
</dbReference>
<evidence type="ECO:0000256" key="1">
    <source>
        <dbReference type="SAM" id="MobiDB-lite"/>
    </source>
</evidence>
<keyword evidence="3" id="KW-1185">Reference proteome</keyword>